<dbReference type="Gene3D" id="3.90.550.10">
    <property type="entry name" value="Spore Coat Polysaccharide Biosynthesis Protein SpsA, Chain A"/>
    <property type="match status" value="1"/>
</dbReference>
<sequence length="209" mass="22751">MTTAVNNALPLLIFAKAPEPGTVKTRLIPTLGEQGACELYTRLLNHTLEQTRGWVGRRYLYCAPDASHPQFADLAHKHCLSLRVQSDGDLGQRMAAALAEFPQGALLIGTDCPVLDCTHLHAAAQALQNHDTAVIPSEDGGYVLIGQRQPNPAPFAGMTWSHARVLTDTQQRLHAAGLTLWLGPTLWDLDEPADLDRLPSDLAAPYSYQ</sequence>
<name>A0A0F9VFZ5_9ZZZZ</name>
<dbReference type="Pfam" id="PF09837">
    <property type="entry name" value="DUF2064"/>
    <property type="match status" value="1"/>
</dbReference>
<organism evidence="1">
    <name type="scientific">marine sediment metagenome</name>
    <dbReference type="NCBI Taxonomy" id="412755"/>
    <lineage>
        <taxon>unclassified sequences</taxon>
        <taxon>metagenomes</taxon>
        <taxon>ecological metagenomes</taxon>
    </lineage>
</organism>
<gene>
    <name evidence="1" type="ORF">LCGC14_0144320</name>
</gene>
<dbReference type="SUPFAM" id="SSF53448">
    <property type="entry name" value="Nucleotide-diphospho-sugar transferases"/>
    <property type="match status" value="1"/>
</dbReference>
<proteinExistence type="predicted"/>
<dbReference type="InterPro" id="IPR018641">
    <property type="entry name" value="Trfase_1_rSAM/seldom-assoc"/>
</dbReference>
<dbReference type="PANTHER" id="PTHR36529:SF1">
    <property type="entry name" value="GLYCOSYLTRANSFERASE"/>
    <property type="match status" value="1"/>
</dbReference>
<reference evidence="1" key="1">
    <citation type="journal article" date="2015" name="Nature">
        <title>Complex archaea that bridge the gap between prokaryotes and eukaryotes.</title>
        <authorList>
            <person name="Spang A."/>
            <person name="Saw J.H."/>
            <person name="Jorgensen S.L."/>
            <person name="Zaremba-Niedzwiedzka K."/>
            <person name="Martijn J."/>
            <person name="Lind A.E."/>
            <person name="van Eijk R."/>
            <person name="Schleper C."/>
            <person name="Guy L."/>
            <person name="Ettema T.J."/>
        </authorList>
    </citation>
    <scope>NUCLEOTIDE SEQUENCE</scope>
</reference>
<dbReference type="NCBIfam" id="TIGR04282">
    <property type="entry name" value="glyco_like_cofC"/>
    <property type="match status" value="1"/>
</dbReference>
<protein>
    <recommendedName>
        <fullName evidence="2">Glycosyltransferase</fullName>
    </recommendedName>
</protein>
<dbReference type="PANTHER" id="PTHR36529">
    <property type="entry name" value="SLL1095 PROTEIN"/>
    <property type="match status" value="1"/>
</dbReference>
<evidence type="ECO:0008006" key="2">
    <source>
        <dbReference type="Google" id="ProtNLM"/>
    </source>
</evidence>
<accession>A0A0F9VFZ5</accession>
<comment type="caution">
    <text evidence="1">The sequence shown here is derived from an EMBL/GenBank/DDBJ whole genome shotgun (WGS) entry which is preliminary data.</text>
</comment>
<dbReference type="AlphaFoldDB" id="A0A0F9VFZ5"/>
<evidence type="ECO:0000313" key="1">
    <source>
        <dbReference type="EMBL" id="KKN98752.1"/>
    </source>
</evidence>
<dbReference type="InterPro" id="IPR029044">
    <property type="entry name" value="Nucleotide-diphossugar_trans"/>
</dbReference>
<dbReference type="EMBL" id="LAZR01000050">
    <property type="protein sequence ID" value="KKN98752.1"/>
    <property type="molecule type" value="Genomic_DNA"/>
</dbReference>